<evidence type="ECO:0000259" key="1">
    <source>
        <dbReference type="Pfam" id="PF09994"/>
    </source>
</evidence>
<evidence type="ECO:0000313" key="2">
    <source>
        <dbReference type="EMBL" id="KAF9465792.1"/>
    </source>
</evidence>
<protein>
    <recommendedName>
        <fullName evidence="1">T6SS Phospholipase effector Tle1-like catalytic domain-containing protein</fullName>
    </recommendedName>
</protein>
<dbReference type="Proteomes" id="UP000807353">
    <property type="component" value="Unassembled WGS sequence"/>
</dbReference>
<organism evidence="2 3">
    <name type="scientific">Collybia nuda</name>
    <dbReference type="NCBI Taxonomy" id="64659"/>
    <lineage>
        <taxon>Eukaryota</taxon>
        <taxon>Fungi</taxon>
        <taxon>Dikarya</taxon>
        <taxon>Basidiomycota</taxon>
        <taxon>Agaricomycotina</taxon>
        <taxon>Agaricomycetes</taxon>
        <taxon>Agaricomycetidae</taxon>
        <taxon>Agaricales</taxon>
        <taxon>Tricholomatineae</taxon>
        <taxon>Clitocybaceae</taxon>
        <taxon>Collybia</taxon>
    </lineage>
</organism>
<dbReference type="Pfam" id="PF09994">
    <property type="entry name" value="T6SS_Tle1-like_cat"/>
    <property type="match status" value="1"/>
</dbReference>
<keyword evidence="3" id="KW-1185">Reference proteome</keyword>
<proteinExistence type="predicted"/>
<accession>A0A9P5YBN9</accession>
<name>A0A9P5YBN9_9AGAR</name>
<dbReference type="InterPro" id="IPR018712">
    <property type="entry name" value="Tle1-like_cat"/>
</dbReference>
<dbReference type="PANTHER" id="PTHR33840:SF1">
    <property type="entry name" value="TLE1 PHOSPHOLIPASE DOMAIN-CONTAINING PROTEIN"/>
    <property type="match status" value="1"/>
</dbReference>
<dbReference type="OrthoDB" id="3057168at2759"/>
<evidence type="ECO:0000313" key="3">
    <source>
        <dbReference type="Proteomes" id="UP000807353"/>
    </source>
</evidence>
<feature type="domain" description="T6SS Phospholipase effector Tle1-like catalytic" evidence="1">
    <location>
        <begin position="2"/>
        <end position="282"/>
    </location>
</feature>
<sequence>MRRIVVACDGTGQSASREIKPTTNVIRFCHALSTDFNSTPTNPTPAQQILFYQSGVGTAAGGLVHDAVAEGTGLGIDDNILDAYTFIMNNYIQDDELYIFGFSRGAFTARVLASLIIKLGVFRTKYLSDFKEAFKAYRTSPQAWEEHLKKLQTDVEHDLATKFVARTQKAIIKVVGCWDTVGSVGLPVVQPIFGFFSGSSGVYDPSLLGDSSSSTLFARIDNAFHALALDEYRRPFSPTLWYLPDNCGANIEQCWFPGVHSNVGGGYADSALADIALAWMIERCTPFLSFDPKELDYISDLHRNPKPTSRPENEGKYDKVYKGWAKGRLYDSYRESLYTVQAQGWRYRRPGEYGAKEGADGHSVATEEVMHASVRVRWNARQELRWKPESLSGFEPRQKATGGWEWFRPGKWGKPDLVIAEAPIEPNSFEAVLRDGT</sequence>
<reference evidence="2" key="1">
    <citation type="submission" date="2020-11" db="EMBL/GenBank/DDBJ databases">
        <authorList>
            <consortium name="DOE Joint Genome Institute"/>
            <person name="Ahrendt S."/>
            <person name="Riley R."/>
            <person name="Andreopoulos W."/>
            <person name="Labutti K."/>
            <person name="Pangilinan J."/>
            <person name="Ruiz-Duenas F.J."/>
            <person name="Barrasa J.M."/>
            <person name="Sanchez-Garcia M."/>
            <person name="Camarero S."/>
            <person name="Miyauchi S."/>
            <person name="Serrano A."/>
            <person name="Linde D."/>
            <person name="Babiker R."/>
            <person name="Drula E."/>
            <person name="Ayuso-Fernandez I."/>
            <person name="Pacheco R."/>
            <person name="Padilla G."/>
            <person name="Ferreira P."/>
            <person name="Barriuso J."/>
            <person name="Kellner H."/>
            <person name="Castanera R."/>
            <person name="Alfaro M."/>
            <person name="Ramirez L."/>
            <person name="Pisabarro A.G."/>
            <person name="Kuo A."/>
            <person name="Tritt A."/>
            <person name="Lipzen A."/>
            <person name="He G."/>
            <person name="Yan M."/>
            <person name="Ng V."/>
            <person name="Cullen D."/>
            <person name="Martin F."/>
            <person name="Rosso M.-N."/>
            <person name="Henrissat B."/>
            <person name="Hibbett D."/>
            <person name="Martinez A.T."/>
            <person name="Grigoriev I.V."/>
        </authorList>
    </citation>
    <scope>NUCLEOTIDE SEQUENCE</scope>
    <source>
        <strain evidence="2">CBS 247.69</strain>
    </source>
</reference>
<dbReference type="EMBL" id="MU150245">
    <property type="protein sequence ID" value="KAF9465792.1"/>
    <property type="molecule type" value="Genomic_DNA"/>
</dbReference>
<dbReference type="PANTHER" id="PTHR33840">
    <property type="match status" value="1"/>
</dbReference>
<comment type="caution">
    <text evidence="2">The sequence shown here is derived from an EMBL/GenBank/DDBJ whole genome shotgun (WGS) entry which is preliminary data.</text>
</comment>
<gene>
    <name evidence="2" type="ORF">BDZ94DRAFT_1159583</name>
</gene>
<dbReference type="AlphaFoldDB" id="A0A9P5YBN9"/>